<keyword evidence="7" id="KW-1015">Disulfide bond</keyword>
<dbReference type="EMBL" id="AEUD01000004">
    <property type="protein sequence ID" value="EGD55989.1"/>
    <property type="molecule type" value="Genomic_DNA"/>
</dbReference>
<dbReference type="AlphaFoldDB" id="F1YH74"/>
<sequence length="89" mass="8725">MAATADVPVGGGVIAGDVVITQPTQGSFQGFTATCTHAGCSLSGVSDGTINCPCHGSKFHLDGTVANGPASEPLKPVAVRVDGANVMKA</sequence>
<evidence type="ECO:0000256" key="7">
    <source>
        <dbReference type="ARBA" id="ARBA00023157"/>
    </source>
</evidence>
<dbReference type="InterPro" id="IPR017941">
    <property type="entry name" value="Rieske_2Fe-2S"/>
</dbReference>
<feature type="domain" description="Rieske" evidence="10">
    <location>
        <begin position="1"/>
        <end position="88"/>
    </location>
</feature>
<comment type="cofactor">
    <cofactor evidence="9">
        <name>[2Fe-2S] cluster</name>
        <dbReference type="ChEBI" id="CHEBI:190135"/>
    </cofactor>
</comment>
<proteinExistence type="predicted"/>
<keyword evidence="5" id="KW-0408">Iron</keyword>
<evidence type="ECO:0000256" key="6">
    <source>
        <dbReference type="ARBA" id="ARBA00023014"/>
    </source>
</evidence>
<comment type="function">
    <text evidence="1">Iron-sulfur subunit of the cytochrome bc1 complex, an essential component of the respiratory electron transport chain required for ATP synthesis. The bc1 complex catalyzes the oxidation of menaquinol and the reduction of cytochrome c in the respiratory chain. The bc1 complex operates through a Q-cycle mechanism that couples electron transfer to generation of the proton gradient that drives ATP synthesis.</text>
</comment>
<evidence type="ECO:0000256" key="2">
    <source>
        <dbReference type="ARBA" id="ARBA00015816"/>
    </source>
</evidence>
<comment type="caution">
    <text evidence="11">The sequence shown here is derived from an EMBL/GenBank/DDBJ whole genome shotgun (WGS) entry which is preliminary data.</text>
</comment>
<dbReference type="Proteomes" id="UP000035065">
    <property type="component" value="Unassembled WGS sequence"/>
</dbReference>
<dbReference type="SUPFAM" id="SSF50022">
    <property type="entry name" value="ISP domain"/>
    <property type="match status" value="1"/>
</dbReference>
<dbReference type="STRING" id="644548.SCNU_07105"/>
<evidence type="ECO:0000256" key="3">
    <source>
        <dbReference type="ARBA" id="ARBA00022714"/>
    </source>
</evidence>
<dbReference type="PANTHER" id="PTHR10134">
    <property type="entry name" value="CYTOCHROME B-C1 COMPLEX SUBUNIT RIESKE, MITOCHONDRIAL"/>
    <property type="match status" value="1"/>
</dbReference>
<keyword evidence="6" id="KW-0411">Iron-sulfur</keyword>
<evidence type="ECO:0000313" key="11">
    <source>
        <dbReference type="EMBL" id="EGD55989.1"/>
    </source>
</evidence>
<dbReference type="InterPro" id="IPR036922">
    <property type="entry name" value="Rieske_2Fe-2S_sf"/>
</dbReference>
<evidence type="ECO:0000256" key="9">
    <source>
        <dbReference type="ARBA" id="ARBA00034078"/>
    </source>
</evidence>
<dbReference type="InterPro" id="IPR005805">
    <property type="entry name" value="Rieske_Fe-S_prot_C"/>
</dbReference>
<reference evidence="11 12" key="1">
    <citation type="journal article" date="2011" name="J. Bacteriol.">
        <title>Draft Genome Sequence of Gordonia neofelifaecis NRRL B-59395, a Cholesterol-Degrading Actinomycete.</title>
        <authorList>
            <person name="Ge F."/>
            <person name="Li W."/>
            <person name="Chen G."/>
            <person name="Liu Y."/>
            <person name="Zhang G."/>
            <person name="Yong B."/>
            <person name="Wang Q."/>
            <person name="Wang N."/>
            <person name="Huang Z."/>
            <person name="Li W."/>
            <person name="Wang J."/>
            <person name="Wu C."/>
            <person name="Xie Q."/>
            <person name="Liu G."/>
        </authorList>
    </citation>
    <scope>NUCLEOTIDE SEQUENCE [LARGE SCALE GENOMIC DNA]</scope>
    <source>
        <strain evidence="11 12">NRRL B-59395</strain>
    </source>
</reference>
<evidence type="ECO:0000313" key="12">
    <source>
        <dbReference type="Proteomes" id="UP000035065"/>
    </source>
</evidence>
<evidence type="ECO:0000259" key="10">
    <source>
        <dbReference type="PROSITE" id="PS51296"/>
    </source>
</evidence>
<evidence type="ECO:0000256" key="4">
    <source>
        <dbReference type="ARBA" id="ARBA00022723"/>
    </source>
</evidence>
<dbReference type="CDD" id="cd03467">
    <property type="entry name" value="Rieske"/>
    <property type="match status" value="1"/>
</dbReference>
<keyword evidence="12" id="KW-1185">Reference proteome</keyword>
<keyword evidence="4" id="KW-0479">Metal-binding</keyword>
<name>F1YH74_9ACTN</name>
<dbReference type="PRINTS" id="PR00162">
    <property type="entry name" value="RIESKE"/>
</dbReference>
<evidence type="ECO:0000256" key="8">
    <source>
        <dbReference type="ARBA" id="ARBA00029586"/>
    </source>
</evidence>
<dbReference type="Pfam" id="PF00355">
    <property type="entry name" value="Rieske"/>
    <property type="match status" value="1"/>
</dbReference>
<protein>
    <recommendedName>
        <fullName evidence="2">Cytochrome bc1 complex Rieske iron-sulfur subunit</fullName>
    </recommendedName>
    <alternativeName>
        <fullName evidence="8">Cytochrome bc1 reductase complex subunit QcrA</fullName>
    </alternativeName>
</protein>
<dbReference type="PROSITE" id="PS51296">
    <property type="entry name" value="RIESKE"/>
    <property type="match status" value="1"/>
</dbReference>
<accession>F1YH74</accession>
<dbReference type="GO" id="GO:0004497">
    <property type="term" value="F:monooxygenase activity"/>
    <property type="evidence" value="ECO:0007669"/>
    <property type="project" value="UniProtKB-ARBA"/>
</dbReference>
<organism evidence="11 12">
    <name type="scientific">Gordonia neofelifaecis NRRL B-59395</name>
    <dbReference type="NCBI Taxonomy" id="644548"/>
    <lineage>
        <taxon>Bacteria</taxon>
        <taxon>Bacillati</taxon>
        <taxon>Actinomycetota</taxon>
        <taxon>Actinomycetes</taxon>
        <taxon>Mycobacteriales</taxon>
        <taxon>Gordoniaceae</taxon>
        <taxon>Gordonia</taxon>
    </lineage>
</organism>
<keyword evidence="3" id="KW-0001">2Fe-2S</keyword>
<dbReference type="GO" id="GO:0046872">
    <property type="term" value="F:metal ion binding"/>
    <property type="evidence" value="ECO:0007669"/>
    <property type="project" value="UniProtKB-KW"/>
</dbReference>
<dbReference type="Gene3D" id="2.102.10.10">
    <property type="entry name" value="Rieske [2Fe-2S] iron-sulphur domain"/>
    <property type="match status" value="1"/>
</dbReference>
<dbReference type="GO" id="GO:0051537">
    <property type="term" value="F:2 iron, 2 sulfur cluster binding"/>
    <property type="evidence" value="ECO:0007669"/>
    <property type="project" value="UniProtKB-KW"/>
</dbReference>
<dbReference type="RefSeq" id="WP_009678661.1">
    <property type="nucleotide sequence ID" value="NZ_AEUD01000004.1"/>
</dbReference>
<dbReference type="GO" id="GO:0016020">
    <property type="term" value="C:membrane"/>
    <property type="evidence" value="ECO:0007669"/>
    <property type="project" value="InterPro"/>
</dbReference>
<evidence type="ECO:0000256" key="5">
    <source>
        <dbReference type="ARBA" id="ARBA00023004"/>
    </source>
</evidence>
<dbReference type="eggNOG" id="COG2146">
    <property type="taxonomic scope" value="Bacteria"/>
</dbReference>
<dbReference type="GO" id="GO:0016705">
    <property type="term" value="F:oxidoreductase activity, acting on paired donors, with incorporation or reduction of molecular oxygen"/>
    <property type="evidence" value="ECO:0007669"/>
    <property type="project" value="UniProtKB-ARBA"/>
</dbReference>
<gene>
    <name evidence="11" type="ORF">SCNU_07105</name>
</gene>
<evidence type="ECO:0000256" key="1">
    <source>
        <dbReference type="ARBA" id="ARBA00002494"/>
    </source>
</evidence>
<dbReference type="InterPro" id="IPR014349">
    <property type="entry name" value="Rieske_Fe-S_prot"/>
</dbReference>